<proteinExistence type="inferred from homology"/>
<gene>
    <name evidence="7" type="ORF">ANCCEY_03375</name>
</gene>
<dbReference type="AlphaFoldDB" id="A0A0D6M214"/>
<feature type="transmembrane region" description="Helical" evidence="6">
    <location>
        <begin position="93"/>
        <end position="113"/>
    </location>
</feature>
<dbReference type="EMBL" id="KE124834">
    <property type="protein sequence ID" value="EPB77533.1"/>
    <property type="molecule type" value="Genomic_DNA"/>
</dbReference>
<reference evidence="7 8" key="1">
    <citation type="submission" date="2013-05" db="EMBL/GenBank/DDBJ databases">
        <title>Draft genome of the parasitic nematode Anyclostoma ceylanicum.</title>
        <authorList>
            <person name="Mitreva M."/>
        </authorList>
    </citation>
    <scope>NUCLEOTIDE SEQUENCE [LARGE SCALE GENOMIC DNA]</scope>
</reference>
<evidence type="ECO:0000256" key="1">
    <source>
        <dbReference type="ARBA" id="ARBA00004141"/>
    </source>
</evidence>
<feature type="transmembrane region" description="Helical" evidence="6">
    <location>
        <begin position="30"/>
        <end position="52"/>
    </location>
</feature>
<keyword evidence="8" id="KW-1185">Reference proteome</keyword>
<keyword evidence="2 6" id="KW-0812">Transmembrane</keyword>
<feature type="transmembrane region" description="Helical" evidence="6">
    <location>
        <begin position="181"/>
        <end position="204"/>
    </location>
</feature>
<evidence type="ECO:0000313" key="8">
    <source>
        <dbReference type="Proteomes" id="UP000054495"/>
    </source>
</evidence>
<sequence length="287" mass="31986">MGGSPTLFFFVKPIEDELHRSLSANNKSHILAAVASQAIAGLLSAIISILIVAMLALYIVHSISITVLQFAILVERTVAFWKRRDYDTFGPHIGYAFTAICVVISLSSTYWAASVMDLEERTTFCSTATSRTADRVTLLAFAISGVNIITLVGILTLFAFNKSAAARRGYDLQTSYQLRENVHVIRIILPLSMFQAFCYALFSIPSGMVSMFRDRMSMVEYRTIFTIAYAIPYYTVGAPVLISFIIKRSQQIKAAKLVKLTRPAGRDDEIYFQAYTGMWKNVPAPKK</sequence>
<dbReference type="PANTHER" id="PTHR31357:SF5">
    <property type="entry name" value="SERPENTINE RECEPTOR CLASS ALPHA-1-RELATED"/>
    <property type="match status" value="1"/>
</dbReference>
<comment type="subcellular location">
    <subcellularLocation>
        <location evidence="1">Membrane</location>
        <topology evidence="1">Multi-pass membrane protein</topology>
    </subcellularLocation>
</comment>
<evidence type="ECO:0000313" key="7">
    <source>
        <dbReference type="EMBL" id="EPB77533.1"/>
    </source>
</evidence>
<comment type="similarity">
    <text evidence="5">Belongs to the nematode receptor-like protein sra family.</text>
</comment>
<accession>A0A0D6M214</accession>
<dbReference type="Pfam" id="PF10292">
    <property type="entry name" value="7TM_GPCR_Srab"/>
    <property type="match status" value="1"/>
</dbReference>
<evidence type="ECO:0000256" key="6">
    <source>
        <dbReference type="SAM" id="Phobius"/>
    </source>
</evidence>
<dbReference type="GO" id="GO:0004984">
    <property type="term" value="F:olfactory receptor activity"/>
    <property type="evidence" value="ECO:0007669"/>
    <property type="project" value="TreeGrafter"/>
</dbReference>
<name>A0A0D6M214_9BILA</name>
<evidence type="ECO:0000256" key="4">
    <source>
        <dbReference type="ARBA" id="ARBA00023136"/>
    </source>
</evidence>
<evidence type="ECO:0000256" key="3">
    <source>
        <dbReference type="ARBA" id="ARBA00022989"/>
    </source>
</evidence>
<dbReference type="InterPro" id="IPR051080">
    <property type="entry name" value="Nematode_rcpt-like_serp_alpha"/>
</dbReference>
<keyword evidence="3 6" id="KW-1133">Transmembrane helix</keyword>
<dbReference type="InterPro" id="IPR019408">
    <property type="entry name" value="7TM_GPCR_serpentine_rcpt_Srab"/>
</dbReference>
<evidence type="ECO:0000256" key="2">
    <source>
        <dbReference type="ARBA" id="ARBA00022692"/>
    </source>
</evidence>
<feature type="transmembrane region" description="Helical" evidence="6">
    <location>
        <begin position="224"/>
        <end position="246"/>
    </location>
</feature>
<keyword evidence="4 6" id="KW-0472">Membrane</keyword>
<evidence type="ECO:0000256" key="5">
    <source>
        <dbReference type="ARBA" id="ARBA00037994"/>
    </source>
</evidence>
<dbReference type="GO" id="GO:0016020">
    <property type="term" value="C:membrane"/>
    <property type="evidence" value="ECO:0007669"/>
    <property type="project" value="UniProtKB-SubCell"/>
</dbReference>
<dbReference type="PANTHER" id="PTHR31357">
    <property type="entry name" value="SERPENTINE RECEPTOR CLASS ALPHA-10"/>
    <property type="match status" value="1"/>
</dbReference>
<dbReference type="Proteomes" id="UP000054495">
    <property type="component" value="Unassembled WGS sequence"/>
</dbReference>
<organism evidence="7 8">
    <name type="scientific">Ancylostoma ceylanicum</name>
    <dbReference type="NCBI Taxonomy" id="53326"/>
    <lineage>
        <taxon>Eukaryota</taxon>
        <taxon>Metazoa</taxon>
        <taxon>Ecdysozoa</taxon>
        <taxon>Nematoda</taxon>
        <taxon>Chromadorea</taxon>
        <taxon>Rhabditida</taxon>
        <taxon>Rhabditina</taxon>
        <taxon>Rhabditomorpha</taxon>
        <taxon>Strongyloidea</taxon>
        <taxon>Ancylostomatidae</taxon>
        <taxon>Ancylostomatinae</taxon>
        <taxon>Ancylostoma</taxon>
    </lineage>
</organism>
<feature type="transmembrane region" description="Helical" evidence="6">
    <location>
        <begin position="138"/>
        <end position="160"/>
    </location>
</feature>
<protein>
    <submittedName>
        <fullName evidence="7">Integral membrane protein, C.elegans Sra family</fullName>
    </submittedName>
</protein>